<name>A0A2P2IXI9_RHIMU</name>
<dbReference type="AlphaFoldDB" id="A0A2P2IXI9"/>
<organism evidence="1">
    <name type="scientific">Rhizophora mucronata</name>
    <name type="common">Asiatic mangrove</name>
    <dbReference type="NCBI Taxonomy" id="61149"/>
    <lineage>
        <taxon>Eukaryota</taxon>
        <taxon>Viridiplantae</taxon>
        <taxon>Streptophyta</taxon>
        <taxon>Embryophyta</taxon>
        <taxon>Tracheophyta</taxon>
        <taxon>Spermatophyta</taxon>
        <taxon>Magnoliopsida</taxon>
        <taxon>eudicotyledons</taxon>
        <taxon>Gunneridae</taxon>
        <taxon>Pentapetalae</taxon>
        <taxon>rosids</taxon>
        <taxon>fabids</taxon>
        <taxon>Malpighiales</taxon>
        <taxon>Rhizophoraceae</taxon>
        <taxon>Rhizophora</taxon>
    </lineage>
</organism>
<reference evidence="1" key="1">
    <citation type="submission" date="2018-02" db="EMBL/GenBank/DDBJ databases">
        <title>Rhizophora mucronata_Transcriptome.</title>
        <authorList>
            <person name="Meera S.P."/>
            <person name="Sreeshan A."/>
            <person name="Augustine A."/>
        </authorList>
    </citation>
    <scope>NUCLEOTIDE SEQUENCE</scope>
    <source>
        <tissue evidence="1">Leaf</tissue>
    </source>
</reference>
<accession>A0A2P2IXI9</accession>
<dbReference type="EMBL" id="GGEC01005455">
    <property type="protein sequence ID" value="MBW85938.1"/>
    <property type="molecule type" value="Transcribed_RNA"/>
</dbReference>
<evidence type="ECO:0000313" key="1">
    <source>
        <dbReference type="EMBL" id="MBW85938.1"/>
    </source>
</evidence>
<proteinExistence type="predicted"/>
<sequence>MPSCNDKATFNFQTSQPFRKPALMSLKFITIIRRRDK</sequence>
<protein>
    <submittedName>
        <fullName evidence="1">Uncharacterized protein</fullName>
    </submittedName>
</protein>